<gene>
    <name evidence="2" type="ORF">JKJ07_28315</name>
</gene>
<protein>
    <submittedName>
        <fullName evidence="2">S1 RNA-binding domain-containing protein</fullName>
    </submittedName>
</protein>
<dbReference type="InterPro" id="IPR003029">
    <property type="entry name" value="S1_domain"/>
</dbReference>
<dbReference type="Gene3D" id="2.40.50.140">
    <property type="entry name" value="Nucleic acid-binding proteins"/>
    <property type="match status" value="1"/>
</dbReference>
<comment type="caution">
    <text evidence="2">The sequence shown here is derived from an EMBL/GenBank/DDBJ whole genome shotgun (WGS) entry which is preliminary data.</text>
</comment>
<dbReference type="Proteomes" id="UP000598996">
    <property type="component" value="Unassembled WGS sequence"/>
</dbReference>
<organism evidence="2 3">
    <name type="scientific">Paractinoplanes lichenicola</name>
    <dbReference type="NCBI Taxonomy" id="2802976"/>
    <lineage>
        <taxon>Bacteria</taxon>
        <taxon>Bacillati</taxon>
        <taxon>Actinomycetota</taxon>
        <taxon>Actinomycetes</taxon>
        <taxon>Micromonosporales</taxon>
        <taxon>Micromonosporaceae</taxon>
        <taxon>Paractinoplanes</taxon>
    </lineage>
</organism>
<dbReference type="EMBL" id="JAENHO010000008">
    <property type="protein sequence ID" value="MBL7258218.1"/>
    <property type="molecule type" value="Genomic_DNA"/>
</dbReference>
<name>A0ABS1VUR1_9ACTN</name>
<dbReference type="InterPro" id="IPR012340">
    <property type="entry name" value="NA-bd_OB-fold"/>
</dbReference>
<dbReference type="SUPFAM" id="SSF50249">
    <property type="entry name" value="Nucleic acid-binding proteins"/>
    <property type="match status" value="1"/>
</dbReference>
<feature type="domain" description="S1 motif" evidence="1">
    <location>
        <begin position="1"/>
        <end position="35"/>
    </location>
</feature>
<evidence type="ECO:0000259" key="1">
    <source>
        <dbReference type="PROSITE" id="PS50126"/>
    </source>
</evidence>
<accession>A0ABS1VUR1</accession>
<evidence type="ECO:0000313" key="2">
    <source>
        <dbReference type="EMBL" id="MBL7258218.1"/>
    </source>
</evidence>
<reference evidence="2 3" key="1">
    <citation type="submission" date="2021-01" db="EMBL/GenBank/DDBJ databases">
        <title>Actinoplanes sp. nov. LDG1-01 isolated from lichen.</title>
        <authorList>
            <person name="Saeng-In P."/>
            <person name="Phongsopitanun W."/>
            <person name="Kanchanasin P."/>
            <person name="Yuki M."/>
            <person name="Kudo T."/>
            <person name="Ohkuma M."/>
            <person name="Tanasupawat S."/>
        </authorList>
    </citation>
    <scope>NUCLEOTIDE SEQUENCE [LARGE SCALE GENOMIC DNA]</scope>
    <source>
        <strain evidence="2 3">LDG1-01</strain>
    </source>
</reference>
<dbReference type="Pfam" id="PF00575">
    <property type="entry name" value="S1"/>
    <property type="match status" value="1"/>
</dbReference>
<proteinExistence type="predicted"/>
<keyword evidence="3" id="KW-1185">Reference proteome</keyword>
<sequence>MPIDTPNQAVQVGDEVVVTITEIDPLRRRLALSCRR</sequence>
<dbReference type="PROSITE" id="PS50126">
    <property type="entry name" value="S1"/>
    <property type="match status" value="1"/>
</dbReference>
<evidence type="ECO:0000313" key="3">
    <source>
        <dbReference type="Proteomes" id="UP000598996"/>
    </source>
</evidence>